<reference evidence="1 2" key="1">
    <citation type="journal article" date="2017" name="Nat. Microbiol.">
        <title>Natural product diversity associated with the nematode symbionts Photorhabdus and Xenorhabdus.</title>
        <authorList>
            <person name="Tobias N.J."/>
            <person name="Wolff H."/>
            <person name="Djahanschiri B."/>
            <person name="Grundmann F."/>
            <person name="Kronenwerth M."/>
            <person name="Shi Y.M."/>
            <person name="Simonyi S."/>
            <person name="Grun P."/>
            <person name="Shapiro-Ilan D."/>
            <person name="Pidot S.J."/>
            <person name="Stinear T.P."/>
            <person name="Ebersberger I."/>
            <person name="Bode H.B."/>
        </authorList>
    </citation>
    <scope>NUCLEOTIDE SEQUENCE [LARGE SCALE GENOMIC DNA]</scope>
    <source>
        <strain evidence="1 2">DSM 17904</strain>
    </source>
</reference>
<dbReference type="InterPro" id="IPR019701">
    <property type="entry name" value="Phage_P22_NinX"/>
</dbReference>
<dbReference type="RefSeq" id="WP_099126236.1">
    <property type="nucleotide sequence ID" value="NZ_CAWNRH010000169.1"/>
</dbReference>
<keyword evidence="2" id="KW-1185">Reference proteome</keyword>
<name>A0A2D0K6W4_9GAMM</name>
<gene>
    <name evidence="1" type="ORF">Xsto_04068</name>
</gene>
<dbReference type="AlphaFoldDB" id="A0A2D0K6W4"/>
<dbReference type="Proteomes" id="UP000222366">
    <property type="component" value="Unassembled WGS sequence"/>
</dbReference>
<evidence type="ECO:0008006" key="3">
    <source>
        <dbReference type="Google" id="ProtNLM"/>
    </source>
</evidence>
<protein>
    <recommendedName>
        <fullName evidence="3">Protein ninX</fullName>
    </recommendedName>
</protein>
<proteinExistence type="predicted"/>
<dbReference type="Pfam" id="PF10765">
    <property type="entry name" value="Phage_P22_NinX"/>
    <property type="match status" value="1"/>
</dbReference>
<sequence>MDYSQLSDFEINKLVAEKFNILQCMFCANDSEEMIWNVSSGDNYGGFISKRGRAFDPCNNPSESMPIIIKYGISLIFQDRKFHYASNDGEIECFLDNPYKAAMVIFLHMKDMENER</sequence>
<organism evidence="1 2">
    <name type="scientific">Xenorhabdus stockiae</name>
    <dbReference type="NCBI Taxonomy" id="351614"/>
    <lineage>
        <taxon>Bacteria</taxon>
        <taxon>Pseudomonadati</taxon>
        <taxon>Pseudomonadota</taxon>
        <taxon>Gammaproteobacteria</taxon>
        <taxon>Enterobacterales</taxon>
        <taxon>Morganellaceae</taxon>
        <taxon>Xenorhabdus</taxon>
    </lineage>
</organism>
<comment type="caution">
    <text evidence="1">The sequence shown here is derived from an EMBL/GenBank/DDBJ whole genome shotgun (WGS) entry which is preliminary data.</text>
</comment>
<evidence type="ECO:0000313" key="1">
    <source>
        <dbReference type="EMBL" id="PHM59122.1"/>
    </source>
</evidence>
<dbReference type="EMBL" id="NJAJ01000089">
    <property type="protein sequence ID" value="PHM59122.1"/>
    <property type="molecule type" value="Genomic_DNA"/>
</dbReference>
<evidence type="ECO:0000313" key="2">
    <source>
        <dbReference type="Proteomes" id="UP000222366"/>
    </source>
</evidence>
<accession>A0A2D0K6W4</accession>